<accession>A0A6J5G590</accession>
<dbReference type="EMBL" id="CADIKL010000016">
    <property type="protein sequence ID" value="CAB3792378.1"/>
    <property type="molecule type" value="Genomic_DNA"/>
</dbReference>
<feature type="domain" description="Putative Flp pilus-assembly TadG-like N-terminal" evidence="3">
    <location>
        <begin position="11"/>
        <end position="56"/>
    </location>
</feature>
<evidence type="ECO:0000313" key="5">
    <source>
        <dbReference type="Proteomes" id="UP000494119"/>
    </source>
</evidence>
<protein>
    <recommendedName>
        <fullName evidence="6">Flp pilus-assembly TadG-like N-terminal domain-containing protein</fullName>
    </recommendedName>
</protein>
<dbReference type="Proteomes" id="UP000494119">
    <property type="component" value="Unassembled WGS sequence"/>
</dbReference>
<dbReference type="Pfam" id="PF13400">
    <property type="entry name" value="Tad"/>
    <property type="match status" value="1"/>
</dbReference>
<reference evidence="4 5" key="1">
    <citation type="submission" date="2020-04" db="EMBL/GenBank/DDBJ databases">
        <authorList>
            <person name="De Canck E."/>
        </authorList>
    </citation>
    <scope>NUCLEOTIDE SEQUENCE [LARGE SCALE GENOMIC DNA]</scope>
    <source>
        <strain evidence="4 5">LMG 28688</strain>
    </source>
</reference>
<feature type="region of interest" description="Disordered" evidence="1">
    <location>
        <begin position="356"/>
        <end position="379"/>
    </location>
</feature>
<name>A0A6J5G590_9BURK</name>
<dbReference type="Pfam" id="PF09977">
    <property type="entry name" value="Tad_C"/>
    <property type="match status" value="1"/>
</dbReference>
<evidence type="ECO:0000259" key="2">
    <source>
        <dbReference type="Pfam" id="PF09977"/>
    </source>
</evidence>
<feature type="domain" description="DUF2134" evidence="2">
    <location>
        <begin position="70"/>
        <end position="173"/>
    </location>
</feature>
<dbReference type="InterPro" id="IPR028087">
    <property type="entry name" value="Tad_N"/>
</dbReference>
<keyword evidence="5" id="KW-1185">Reference proteome</keyword>
<sequence>MRTSSRKKQKGTVAVTVALAMAFLLGIGAMAIDLGNLLVARSELQNAADAAALAGAGCLYRRTECSNTTAPEPDWTDAQAKASSFATSPAPAPTNLVQHAVLKVVATASGFWNVTGSPAGLQTPGTFTPGTNDMPAVQVTVVKDKANANGGVPVFLAGIFGTTFLKAGAVATAVISRPGYVGAGGLFPLAIPQCMYTSYWNTSTNSPVTYQGTPIPGQTEPQTTGQPIVFDMASTYHAGTCNQTAQWTSFNLQGSQSANVTKGLITNGNPAPVAIGSPTFIQSGTEDVLFQMTQACSAKPNGNGSCEWVTVAVVDSVANPGQNQTIQAFACLHILNEVGNGKNAHVIAQMSADQSKCETANSGGNGPNYGALTPPRLVQ</sequence>
<evidence type="ECO:0008006" key="6">
    <source>
        <dbReference type="Google" id="ProtNLM"/>
    </source>
</evidence>
<dbReference type="InterPro" id="IPR018705">
    <property type="entry name" value="DUF2134_membrane"/>
</dbReference>
<evidence type="ECO:0000313" key="4">
    <source>
        <dbReference type="EMBL" id="CAB3792378.1"/>
    </source>
</evidence>
<proteinExistence type="predicted"/>
<evidence type="ECO:0000259" key="3">
    <source>
        <dbReference type="Pfam" id="PF13400"/>
    </source>
</evidence>
<dbReference type="AlphaFoldDB" id="A0A6J5G590"/>
<organism evidence="4 5">
    <name type="scientific">Paraburkholderia caffeinitolerans</name>
    <dbReference type="NCBI Taxonomy" id="1723730"/>
    <lineage>
        <taxon>Bacteria</taxon>
        <taxon>Pseudomonadati</taxon>
        <taxon>Pseudomonadota</taxon>
        <taxon>Betaproteobacteria</taxon>
        <taxon>Burkholderiales</taxon>
        <taxon>Burkholderiaceae</taxon>
        <taxon>Paraburkholderia</taxon>
    </lineage>
</organism>
<evidence type="ECO:0000256" key="1">
    <source>
        <dbReference type="SAM" id="MobiDB-lite"/>
    </source>
</evidence>
<gene>
    <name evidence="4" type="ORF">LMG28688_03497</name>
</gene>
<dbReference type="RefSeq" id="WP_175195917.1">
    <property type="nucleotide sequence ID" value="NZ_CADIKL010000016.1"/>
</dbReference>